<gene>
    <name evidence="9" type="ORF">AVDCRST_MAG74-2951</name>
</gene>
<dbReference type="PROSITE" id="PS51257">
    <property type="entry name" value="PROKAR_LIPOPROTEIN"/>
    <property type="match status" value="1"/>
</dbReference>
<feature type="signal peptide" evidence="7">
    <location>
        <begin position="1"/>
        <end position="22"/>
    </location>
</feature>
<protein>
    <recommendedName>
        <fullName evidence="8">ABC transporter substrate-binding protein PnrA-like domain-containing protein</fullName>
    </recommendedName>
</protein>
<evidence type="ECO:0000256" key="4">
    <source>
        <dbReference type="ARBA" id="ARBA00022729"/>
    </source>
</evidence>
<evidence type="ECO:0000256" key="6">
    <source>
        <dbReference type="ARBA" id="ARBA00023288"/>
    </source>
</evidence>
<organism evidence="9">
    <name type="scientific">uncultured Pyrinomonadaceae bacterium</name>
    <dbReference type="NCBI Taxonomy" id="2283094"/>
    <lineage>
        <taxon>Bacteria</taxon>
        <taxon>Pseudomonadati</taxon>
        <taxon>Acidobacteriota</taxon>
        <taxon>Blastocatellia</taxon>
        <taxon>Blastocatellales</taxon>
        <taxon>Pyrinomonadaceae</taxon>
        <taxon>environmental samples</taxon>
    </lineage>
</organism>
<dbReference type="GO" id="GO:0005886">
    <property type="term" value="C:plasma membrane"/>
    <property type="evidence" value="ECO:0007669"/>
    <property type="project" value="UniProtKB-SubCell"/>
</dbReference>
<keyword evidence="5" id="KW-0472">Membrane</keyword>
<evidence type="ECO:0000256" key="3">
    <source>
        <dbReference type="ARBA" id="ARBA00022475"/>
    </source>
</evidence>
<sequence>MKIKFVLFIVCLSAFVSFGCSAKTEARKDCQIRVGIVFDIGGKNDRSFNAAAWDGVRRAEKDLPICLHDVEPGNPTSIEPAMRAFAEKNFDLIIGVGFAQGPIMQKVADDYPEIKFAIVDGVIFEKDGKTPKQNVASLVFREHEGSYLVGMIAAQKSKTGVLGFVGGMDIPLIHRFKTGYEEGAKSVNPNATVIANYVGVTDAAWNNPGKGKELALSQINQGADILFTAAGNSGLGAFDAVEQFGINAQGEANKFVIGVDSNQNGVKPGFVLTSMVKRVDNAVYDVIKEVLGDAFKGGFHTFGLDKNGVAYAMDDNNKSLISPEILQRVEAAKGKIIGGEIKVTDAMAK</sequence>
<dbReference type="AlphaFoldDB" id="A0A6J4PPV3"/>
<keyword evidence="4 7" id="KW-0732">Signal</keyword>
<dbReference type="PANTHER" id="PTHR34296:SF2">
    <property type="entry name" value="ABC TRANSPORTER GUANOSINE-BINDING PROTEIN NUPN"/>
    <property type="match status" value="1"/>
</dbReference>
<reference evidence="9" key="1">
    <citation type="submission" date="2020-02" db="EMBL/GenBank/DDBJ databases">
        <authorList>
            <person name="Meier V. D."/>
        </authorList>
    </citation>
    <scope>NUCLEOTIDE SEQUENCE</scope>
    <source>
        <strain evidence="9">AVDCRST_MAG74</strain>
    </source>
</reference>
<evidence type="ECO:0000256" key="5">
    <source>
        <dbReference type="ARBA" id="ARBA00023136"/>
    </source>
</evidence>
<evidence type="ECO:0000259" key="8">
    <source>
        <dbReference type="Pfam" id="PF02608"/>
    </source>
</evidence>
<dbReference type="Pfam" id="PF02608">
    <property type="entry name" value="Bmp"/>
    <property type="match status" value="1"/>
</dbReference>
<feature type="domain" description="ABC transporter substrate-binding protein PnrA-like" evidence="8">
    <location>
        <begin position="35"/>
        <end position="344"/>
    </location>
</feature>
<keyword evidence="3" id="KW-1003">Cell membrane</keyword>
<dbReference type="InterPro" id="IPR003760">
    <property type="entry name" value="PnrA-like"/>
</dbReference>
<name>A0A6J4PPV3_9BACT</name>
<evidence type="ECO:0000313" key="9">
    <source>
        <dbReference type="EMBL" id="CAA9420727.1"/>
    </source>
</evidence>
<dbReference type="SUPFAM" id="SSF53822">
    <property type="entry name" value="Periplasmic binding protein-like I"/>
    <property type="match status" value="1"/>
</dbReference>
<dbReference type="Gene3D" id="3.40.50.2300">
    <property type="match status" value="2"/>
</dbReference>
<evidence type="ECO:0000256" key="7">
    <source>
        <dbReference type="SAM" id="SignalP"/>
    </source>
</evidence>
<evidence type="ECO:0000256" key="2">
    <source>
        <dbReference type="ARBA" id="ARBA00008610"/>
    </source>
</evidence>
<feature type="chain" id="PRO_5026880597" description="ABC transporter substrate-binding protein PnrA-like domain-containing protein" evidence="7">
    <location>
        <begin position="23"/>
        <end position="349"/>
    </location>
</feature>
<dbReference type="CDD" id="cd06354">
    <property type="entry name" value="PBP1_PrnA-like"/>
    <property type="match status" value="1"/>
</dbReference>
<accession>A0A6J4PPV3</accession>
<comment type="subcellular location">
    <subcellularLocation>
        <location evidence="1">Cell membrane</location>
        <topology evidence="1">Lipid-anchor</topology>
    </subcellularLocation>
</comment>
<dbReference type="PANTHER" id="PTHR34296">
    <property type="entry name" value="TRANSCRIPTIONAL ACTIVATOR PROTEIN MED"/>
    <property type="match status" value="1"/>
</dbReference>
<evidence type="ECO:0000256" key="1">
    <source>
        <dbReference type="ARBA" id="ARBA00004193"/>
    </source>
</evidence>
<comment type="similarity">
    <text evidence="2">Belongs to the BMP lipoprotein family.</text>
</comment>
<dbReference type="InterPro" id="IPR050957">
    <property type="entry name" value="BMP_lipoprotein"/>
</dbReference>
<proteinExistence type="inferred from homology"/>
<dbReference type="InterPro" id="IPR028082">
    <property type="entry name" value="Peripla_BP_I"/>
</dbReference>
<dbReference type="EMBL" id="CADCUR010000270">
    <property type="protein sequence ID" value="CAA9420727.1"/>
    <property type="molecule type" value="Genomic_DNA"/>
</dbReference>
<keyword evidence="6" id="KW-0449">Lipoprotein</keyword>